<evidence type="ECO:0000256" key="1">
    <source>
        <dbReference type="SAM" id="MobiDB-lite"/>
    </source>
</evidence>
<reference evidence="2 3" key="1">
    <citation type="submission" date="2018-02" db="EMBL/GenBank/DDBJ databases">
        <title>Genome sequence of the basidiomycete white-rot fungus Phlebia centrifuga.</title>
        <authorList>
            <person name="Granchi Z."/>
            <person name="Peng M."/>
            <person name="de Vries R.P."/>
            <person name="Hilden K."/>
            <person name="Makela M.R."/>
            <person name="Grigoriev I."/>
            <person name="Riley R."/>
        </authorList>
    </citation>
    <scope>NUCLEOTIDE SEQUENCE [LARGE SCALE GENOMIC DNA]</scope>
    <source>
        <strain evidence="2 3">FBCC195</strain>
    </source>
</reference>
<dbReference type="EMBL" id="MLYV02000374">
    <property type="protein sequence ID" value="PSS05366.1"/>
    <property type="molecule type" value="Genomic_DNA"/>
</dbReference>
<comment type="caution">
    <text evidence="2">The sequence shown here is derived from an EMBL/GenBank/DDBJ whole genome shotgun (WGS) entry which is preliminary data.</text>
</comment>
<keyword evidence="3" id="KW-1185">Reference proteome</keyword>
<gene>
    <name evidence="2" type="ORF">PHLCEN_2v3922</name>
</gene>
<name>A0A2R6QB64_9APHY</name>
<sequence length="100" mass="10812">MCQGELRKRRVCTGPNKSANSLQASGKANAAAIKAYAKCHGIQRGGTKKEDGRPTGDQPPLNLEAKDEGLLTFVQSISCRRAIWAEAFDNQPPDPCTWAL</sequence>
<evidence type="ECO:0000313" key="2">
    <source>
        <dbReference type="EMBL" id="PSS05366.1"/>
    </source>
</evidence>
<evidence type="ECO:0000313" key="3">
    <source>
        <dbReference type="Proteomes" id="UP000186601"/>
    </source>
</evidence>
<proteinExistence type="predicted"/>
<feature type="region of interest" description="Disordered" evidence="1">
    <location>
        <begin position="43"/>
        <end position="63"/>
    </location>
</feature>
<dbReference type="Proteomes" id="UP000186601">
    <property type="component" value="Unassembled WGS sequence"/>
</dbReference>
<organism evidence="2 3">
    <name type="scientific">Hermanssonia centrifuga</name>
    <dbReference type="NCBI Taxonomy" id="98765"/>
    <lineage>
        <taxon>Eukaryota</taxon>
        <taxon>Fungi</taxon>
        <taxon>Dikarya</taxon>
        <taxon>Basidiomycota</taxon>
        <taxon>Agaricomycotina</taxon>
        <taxon>Agaricomycetes</taxon>
        <taxon>Polyporales</taxon>
        <taxon>Meruliaceae</taxon>
        <taxon>Hermanssonia</taxon>
    </lineage>
</organism>
<dbReference type="AlphaFoldDB" id="A0A2R6QB64"/>
<accession>A0A2R6QB64</accession>
<protein>
    <submittedName>
        <fullName evidence="2">Uncharacterized protein</fullName>
    </submittedName>
</protein>